<gene>
    <name evidence="2" type="ORF">CCO02nite_11370</name>
</gene>
<comment type="caution">
    <text evidence="2">The sequence shown here is derived from an EMBL/GenBank/DDBJ whole genome shotgun (WGS) entry which is preliminary data.</text>
</comment>
<dbReference type="AlphaFoldDB" id="A0A511J9P7"/>
<organism evidence="2 3">
    <name type="scientific">Cellulomonas composti</name>
    <dbReference type="NCBI Taxonomy" id="266130"/>
    <lineage>
        <taxon>Bacteria</taxon>
        <taxon>Bacillati</taxon>
        <taxon>Actinomycetota</taxon>
        <taxon>Actinomycetes</taxon>
        <taxon>Micrococcales</taxon>
        <taxon>Cellulomonadaceae</taxon>
        <taxon>Cellulomonas</taxon>
    </lineage>
</organism>
<accession>A0A511J9P7</accession>
<evidence type="ECO:0000313" key="3">
    <source>
        <dbReference type="Proteomes" id="UP000321720"/>
    </source>
</evidence>
<keyword evidence="3" id="KW-1185">Reference proteome</keyword>
<feature type="compositionally biased region" description="Low complexity" evidence="1">
    <location>
        <begin position="214"/>
        <end position="226"/>
    </location>
</feature>
<dbReference type="Proteomes" id="UP000321720">
    <property type="component" value="Unassembled WGS sequence"/>
</dbReference>
<evidence type="ECO:0000256" key="1">
    <source>
        <dbReference type="SAM" id="MobiDB-lite"/>
    </source>
</evidence>
<sequence length="387" mass="39278">MRERSIVGQCPRTERNLMSPQTRPRLLVGLATIAAVTAATLLGATPAGAVDTSTQISGVVHVPASAAASASIIVLAWKPDDVGLAYSSIAGTNSDGEFTLAGLDPDVKYQVDVLDRVGGTKAGYYAGGKIVATSAKAELVTPGTTDLDVKLTASSTLTTATLVLPEDGTTPAWSPAAVMAVEPGTGRPAALANYGVTGRGVAPASRTQNLLGTPPARGASASATPADASPIPPLTFRGLFPGVAYTLLILTSFDEGPGSTVSGYYYTGDAKVVRPKLANAASFLGSTATLQVHVLAAERKTVPAISGNAKVGATLRVVPGKWKVAGTTTFQWLRNGREIAGATGAKFKVRPADRGALISVRAVHVAGVAGYAPGYAWSTKTAPIAAS</sequence>
<dbReference type="Gene3D" id="2.60.40.2700">
    <property type="match status" value="1"/>
</dbReference>
<evidence type="ECO:0000313" key="2">
    <source>
        <dbReference type="EMBL" id="GEL94479.1"/>
    </source>
</evidence>
<protein>
    <submittedName>
        <fullName evidence="2">Uncharacterized protein</fullName>
    </submittedName>
</protein>
<feature type="region of interest" description="Disordered" evidence="1">
    <location>
        <begin position="205"/>
        <end position="226"/>
    </location>
</feature>
<name>A0A511J9P7_9CELL</name>
<reference evidence="2 3" key="1">
    <citation type="submission" date="2019-07" db="EMBL/GenBank/DDBJ databases">
        <title>Whole genome shotgun sequence of Cellulomonas composti NBRC 100758.</title>
        <authorList>
            <person name="Hosoyama A."/>
            <person name="Uohara A."/>
            <person name="Ohji S."/>
            <person name="Ichikawa N."/>
        </authorList>
    </citation>
    <scope>NUCLEOTIDE SEQUENCE [LARGE SCALE GENOMIC DNA]</scope>
    <source>
        <strain evidence="2 3">NBRC 100758</strain>
    </source>
</reference>
<proteinExistence type="predicted"/>
<dbReference type="EMBL" id="BJWG01000004">
    <property type="protein sequence ID" value="GEL94479.1"/>
    <property type="molecule type" value="Genomic_DNA"/>
</dbReference>